<dbReference type="PANTHER" id="PTHR34722:SF2">
    <property type="entry name" value="HOMOLOG OF ODR-2 (TWO)"/>
    <property type="match status" value="1"/>
</dbReference>
<proteinExistence type="predicted"/>
<dbReference type="GO" id="GO:1990834">
    <property type="term" value="P:response to odorant"/>
    <property type="evidence" value="ECO:0007669"/>
    <property type="project" value="TreeGrafter"/>
</dbReference>
<evidence type="ECO:0000313" key="2">
    <source>
        <dbReference type="WBParaSite" id="nRc.2.0.1.t19703-RA"/>
    </source>
</evidence>
<dbReference type="AlphaFoldDB" id="A0A915J1C2"/>
<accession>A0A915J1C2</accession>
<dbReference type="Pfam" id="PF06579">
    <property type="entry name" value="Ly-6_related"/>
    <property type="match status" value="1"/>
</dbReference>
<dbReference type="WBParaSite" id="nRc.2.0.1.t19703-RA">
    <property type="protein sequence ID" value="nRc.2.0.1.t19703-RA"/>
    <property type="gene ID" value="nRc.2.0.1.g19703"/>
</dbReference>
<protein>
    <submittedName>
        <fullName evidence="2">Uncharacterized protein</fullName>
    </submittedName>
</protein>
<dbReference type="InterPro" id="IPR010558">
    <property type="entry name" value="Ly-6-related"/>
</dbReference>
<organism evidence="1 2">
    <name type="scientific">Romanomermis culicivorax</name>
    <name type="common">Nematode worm</name>
    <dbReference type="NCBI Taxonomy" id="13658"/>
    <lineage>
        <taxon>Eukaryota</taxon>
        <taxon>Metazoa</taxon>
        <taxon>Ecdysozoa</taxon>
        <taxon>Nematoda</taxon>
        <taxon>Enoplea</taxon>
        <taxon>Dorylaimia</taxon>
        <taxon>Mermithida</taxon>
        <taxon>Mermithoidea</taxon>
        <taxon>Mermithidae</taxon>
        <taxon>Romanomermis</taxon>
    </lineage>
</organism>
<dbReference type="Proteomes" id="UP000887565">
    <property type="component" value="Unplaced"/>
</dbReference>
<keyword evidence="1" id="KW-1185">Reference proteome</keyword>
<reference evidence="2" key="1">
    <citation type="submission" date="2022-11" db="UniProtKB">
        <authorList>
            <consortium name="WormBaseParasite"/>
        </authorList>
    </citation>
    <scope>IDENTIFICATION</scope>
</reference>
<dbReference type="GO" id="GO:0030424">
    <property type="term" value="C:axon"/>
    <property type="evidence" value="ECO:0007669"/>
    <property type="project" value="TreeGrafter"/>
</dbReference>
<name>A0A915J1C2_ROMCU</name>
<evidence type="ECO:0000313" key="1">
    <source>
        <dbReference type="Proteomes" id="UP000887565"/>
    </source>
</evidence>
<dbReference type="GO" id="GO:0042048">
    <property type="term" value="P:olfactory behavior"/>
    <property type="evidence" value="ECO:0007669"/>
    <property type="project" value="TreeGrafter"/>
</dbReference>
<sequence>MGISTKGCSSGKVDEHPCDASVDLFAARNLLMLILSRHFTSLLIIFYRSTSSPTSGGHQSAKQPTLLFFISLIYILESLLPAASADHFNPLSRYGGDGRPLNPYACGSPRTCYSCASMRFKRHWSSYSAFFQKPLNFTEHCDPPLFRLKAPTDTCVAPCLTLIEPHFSLLEEWLGKIKFTATITNKFYENPVSCFTKST</sequence>
<dbReference type="GO" id="GO:0043025">
    <property type="term" value="C:neuronal cell body"/>
    <property type="evidence" value="ECO:0007669"/>
    <property type="project" value="TreeGrafter"/>
</dbReference>
<dbReference type="PANTHER" id="PTHR34722">
    <property type="entry name" value="HOMOLOG OF ODR-2 (TWO)-RELATED"/>
    <property type="match status" value="1"/>
</dbReference>